<dbReference type="RefSeq" id="WP_170036458.1">
    <property type="nucleotide sequence ID" value="NZ_JABDTL010000002.1"/>
</dbReference>
<comment type="caution">
    <text evidence="1">The sequence shown here is derived from an EMBL/GenBank/DDBJ whole genome shotgun (WGS) entry which is preliminary data.</text>
</comment>
<dbReference type="EMBL" id="JACHIA010000014">
    <property type="protein sequence ID" value="MBB6072301.1"/>
    <property type="molecule type" value="Genomic_DNA"/>
</dbReference>
<organism evidence="1 2">
    <name type="scientific">Longimicrobium terrae</name>
    <dbReference type="NCBI Taxonomy" id="1639882"/>
    <lineage>
        <taxon>Bacteria</taxon>
        <taxon>Pseudomonadati</taxon>
        <taxon>Gemmatimonadota</taxon>
        <taxon>Longimicrobiia</taxon>
        <taxon>Longimicrobiales</taxon>
        <taxon>Longimicrobiaceae</taxon>
        <taxon>Longimicrobium</taxon>
    </lineage>
</organism>
<keyword evidence="2" id="KW-1185">Reference proteome</keyword>
<dbReference type="AlphaFoldDB" id="A0A841H2I3"/>
<accession>A0A841H2I3</accession>
<protein>
    <submittedName>
        <fullName evidence="1">Uncharacterized protein</fullName>
    </submittedName>
</protein>
<evidence type="ECO:0000313" key="1">
    <source>
        <dbReference type="EMBL" id="MBB6072301.1"/>
    </source>
</evidence>
<dbReference type="Proteomes" id="UP000582837">
    <property type="component" value="Unassembled WGS sequence"/>
</dbReference>
<gene>
    <name evidence="1" type="ORF">HNQ61_003963</name>
</gene>
<proteinExistence type="predicted"/>
<evidence type="ECO:0000313" key="2">
    <source>
        <dbReference type="Proteomes" id="UP000582837"/>
    </source>
</evidence>
<name>A0A841H2I3_9BACT</name>
<reference evidence="1 2" key="1">
    <citation type="submission" date="2020-08" db="EMBL/GenBank/DDBJ databases">
        <title>Genomic Encyclopedia of Type Strains, Phase IV (KMG-IV): sequencing the most valuable type-strain genomes for metagenomic binning, comparative biology and taxonomic classification.</title>
        <authorList>
            <person name="Goeker M."/>
        </authorList>
    </citation>
    <scope>NUCLEOTIDE SEQUENCE [LARGE SCALE GENOMIC DNA]</scope>
    <source>
        <strain evidence="1 2">DSM 29007</strain>
    </source>
</reference>
<sequence>MIDEWLPIRYRDFYDVPRLIVVTLATRNYLLDCPFDDNLDDYPDKYQIYVLESLEGLQDADWRNFADQGRWIGDVEVDAIEFDSSRRAAIRHESLQFVLGLVV</sequence>